<evidence type="ECO:0000313" key="2">
    <source>
        <dbReference type="Proteomes" id="UP000614350"/>
    </source>
</evidence>
<organism evidence="1 2">
    <name type="scientific">Vespula vulgaris</name>
    <name type="common">Yellow jacket</name>
    <name type="synonym">Wasp</name>
    <dbReference type="NCBI Taxonomy" id="7454"/>
    <lineage>
        <taxon>Eukaryota</taxon>
        <taxon>Metazoa</taxon>
        <taxon>Ecdysozoa</taxon>
        <taxon>Arthropoda</taxon>
        <taxon>Hexapoda</taxon>
        <taxon>Insecta</taxon>
        <taxon>Pterygota</taxon>
        <taxon>Neoptera</taxon>
        <taxon>Endopterygota</taxon>
        <taxon>Hymenoptera</taxon>
        <taxon>Apocrita</taxon>
        <taxon>Aculeata</taxon>
        <taxon>Vespoidea</taxon>
        <taxon>Vespidae</taxon>
        <taxon>Vespinae</taxon>
        <taxon>Vespula</taxon>
    </lineage>
</organism>
<dbReference type="Proteomes" id="UP000614350">
    <property type="component" value="Unassembled WGS sequence"/>
</dbReference>
<name>A0A834N6T5_VESVU</name>
<sequence>MEYTIIIKPSEKYHDFNDKCWTTIIGRTLYIVRNLEITELSLKHYEIEQIHENFVNGYTTSLLLRDAMNALKPDSLLDCAFEGHRDEGSDAVTSSGDGDGGDG</sequence>
<accession>A0A834N6T5</accession>
<protein>
    <submittedName>
        <fullName evidence="1">Uncharacterized protein</fullName>
    </submittedName>
</protein>
<dbReference type="AlphaFoldDB" id="A0A834N6T5"/>
<comment type="caution">
    <text evidence="1">The sequence shown here is derived from an EMBL/GenBank/DDBJ whole genome shotgun (WGS) entry which is preliminary data.</text>
</comment>
<keyword evidence="2" id="KW-1185">Reference proteome</keyword>
<reference evidence="1" key="1">
    <citation type="journal article" date="2020" name="G3 (Bethesda)">
        <title>High-Quality Assemblies for Three Invasive Social Wasps from the &lt;i&gt;Vespula&lt;/i&gt; Genus.</title>
        <authorList>
            <person name="Harrop T.W.R."/>
            <person name="Guhlin J."/>
            <person name="McLaughlin G.M."/>
            <person name="Permina E."/>
            <person name="Stockwell P."/>
            <person name="Gilligan J."/>
            <person name="Le Lec M.F."/>
            <person name="Gruber M.A.M."/>
            <person name="Quinn O."/>
            <person name="Lovegrove M."/>
            <person name="Duncan E.J."/>
            <person name="Remnant E.J."/>
            <person name="Van Eeckhoven J."/>
            <person name="Graham B."/>
            <person name="Knapp R.A."/>
            <person name="Langford K.W."/>
            <person name="Kronenberg Z."/>
            <person name="Press M.O."/>
            <person name="Eacker S.M."/>
            <person name="Wilson-Rankin E.E."/>
            <person name="Purcell J."/>
            <person name="Lester P.J."/>
            <person name="Dearden P.K."/>
        </authorList>
    </citation>
    <scope>NUCLEOTIDE SEQUENCE</scope>
    <source>
        <strain evidence="1">Marl-1</strain>
    </source>
</reference>
<proteinExistence type="predicted"/>
<dbReference type="EMBL" id="JACSEA010000006">
    <property type="protein sequence ID" value="KAF7398985.1"/>
    <property type="molecule type" value="Genomic_DNA"/>
</dbReference>
<gene>
    <name evidence="1" type="ORF">HZH66_006882</name>
</gene>
<evidence type="ECO:0000313" key="1">
    <source>
        <dbReference type="EMBL" id="KAF7398985.1"/>
    </source>
</evidence>